<protein>
    <recommendedName>
        <fullName evidence="4">Fe-S protein</fullName>
    </recommendedName>
</protein>
<name>W4HQN5_9RHOB</name>
<feature type="compositionally biased region" description="Low complexity" evidence="1">
    <location>
        <begin position="54"/>
        <end position="69"/>
    </location>
</feature>
<evidence type="ECO:0008006" key="4">
    <source>
        <dbReference type="Google" id="ProtNLM"/>
    </source>
</evidence>
<proteinExistence type="predicted"/>
<dbReference type="PANTHER" id="PTHR35175:SF2">
    <property type="entry name" value="DUF1289 DOMAIN-CONTAINING PROTEIN"/>
    <property type="match status" value="1"/>
</dbReference>
<keyword evidence="3" id="KW-1185">Reference proteome</keyword>
<dbReference type="STRING" id="1379903.ATO8_00790"/>
<reference evidence="2 3" key="1">
    <citation type="journal article" date="2014" name="Antonie Van Leeuwenhoek">
        <title>Roseivivax atlanticus sp. nov., isolated from surface seawater of the Atlantic Ocean.</title>
        <authorList>
            <person name="Li G."/>
            <person name="Lai Q."/>
            <person name="Liu X."/>
            <person name="Sun F."/>
            <person name="Shao Z."/>
        </authorList>
    </citation>
    <scope>NUCLEOTIDE SEQUENCE [LARGE SCALE GENOMIC DNA]</scope>
    <source>
        <strain evidence="2 3">22II-s10s</strain>
    </source>
</reference>
<accession>W4HQN5</accession>
<sequence length="69" mass="7520">MTAKPDSPCIDVCVIDPSSRLCRGCLRTIDEITAWGRMTPEARREVMATLPDRAPQLSPAAPLPSLGRK</sequence>
<dbReference type="InterPro" id="IPR010710">
    <property type="entry name" value="DUF1289"/>
</dbReference>
<evidence type="ECO:0000256" key="1">
    <source>
        <dbReference type="SAM" id="MobiDB-lite"/>
    </source>
</evidence>
<dbReference type="EMBL" id="AQQW01000001">
    <property type="protein sequence ID" value="ETW14401.1"/>
    <property type="molecule type" value="Genomic_DNA"/>
</dbReference>
<dbReference type="eggNOG" id="COG3313">
    <property type="taxonomic scope" value="Bacteria"/>
</dbReference>
<dbReference type="Proteomes" id="UP000019063">
    <property type="component" value="Unassembled WGS sequence"/>
</dbReference>
<dbReference type="RefSeq" id="WP_043841270.1">
    <property type="nucleotide sequence ID" value="NZ_AQQW01000001.1"/>
</dbReference>
<comment type="caution">
    <text evidence="2">The sequence shown here is derived from an EMBL/GenBank/DDBJ whole genome shotgun (WGS) entry which is preliminary data.</text>
</comment>
<feature type="region of interest" description="Disordered" evidence="1">
    <location>
        <begin position="49"/>
        <end position="69"/>
    </location>
</feature>
<evidence type="ECO:0000313" key="3">
    <source>
        <dbReference type="Proteomes" id="UP000019063"/>
    </source>
</evidence>
<dbReference type="Pfam" id="PF06945">
    <property type="entry name" value="DUF1289"/>
    <property type="match status" value="1"/>
</dbReference>
<dbReference type="OrthoDB" id="9811423at2"/>
<evidence type="ECO:0000313" key="2">
    <source>
        <dbReference type="EMBL" id="ETW14401.1"/>
    </source>
</evidence>
<gene>
    <name evidence="2" type="ORF">ATO8_00790</name>
</gene>
<organism evidence="2 3">
    <name type="scientific">Roseivivax marinus</name>
    <dbReference type="NCBI Taxonomy" id="1379903"/>
    <lineage>
        <taxon>Bacteria</taxon>
        <taxon>Pseudomonadati</taxon>
        <taxon>Pseudomonadota</taxon>
        <taxon>Alphaproteobacteria</taxon>
        <taxon>Rhodobacterales</taxon>
        <taxon>Roseobacteraceae</taxon>
        <taxon>Roseivivax</taxon>
    </lineage>
</organism>
<dbReference type="AlphaFoldDB" id="W4HQN5"/>
<dbReference type="PANTHER" id="PTHR35175">
    <property type="entry name" value="DUF1289 DOMAIN-CONTAINING PROTEIN"/>
    <property type="match status" value="1"/>
</dbReference>